<comment type="caution">
    <text evidence="3">The sequence shown here is derived from an EMBL/GenBank/DDBJ whole genome shotgun (WGS) entry which is preliminary data.</text>
</comment>
<feature type="region of interest" description="Disordered" evidence="1">
    <location>
        <begin position="75"/>
        <end position="108"/>
    </location>
</feature>
<feature type="compositionally biased region" description="Acidic residues" evidence="1">
    <location>
        <begin position="92"/>
        <end position="108"/>
    </location>
</feature>
<dbReference type="AlphaFoldDB" id="A0AAE0NR40"/>
<evidence type="ECO:0000256" key="1">
    <source>
        <dbReference type="SAM" id="MobiDB-lite"/>
    </source>
</evidence>
<reference evidence="3" key="1">
    <citation type="journal article" date="2023" name="Mol. Phylogenet. Evol.">
        <title>Genome-scale phylogeny and comparative genomics of the fungal order Sordariales.</title>
        <authorList>
            <person name="Hensen N."/>
            <person name="Bonometti L."/>
            <person name="Westerberg I."/>
            <person name="Brannstrom I.O."/>
            <person name="Guillou S."/>
            <person name="Cros-Aarteil S."/>
            <person name="Calhoun S."/>
            <person name="Haridas S."/>
            <person name="Kuo A."/>
            <person name="Mondo S."/>
            <person name="Pangilinan J."/>
            <person name="Riley R."/>
            <person name="LaButti K."/>
            <person name="Andreopoulos B."/>
            <person name="Lipzen A."/>
            <person name="Chen C."/>
            <person name="Yan M."/>
            <person name="Daum C."/>
            <person name="Ng V."/>
            <person name="Clum A."/>
            <person name="Steindorff A."/>
            <person name="Ohm R.A."/>
            <person name="Martin F."/>
            <person name="Silar P."/>
            <person name="Natvig D.O."/>
            <person name="Lalanne C."/>
            <person name="Gautier V."/>
            <person name="Ament-Velasquez S.L."/>
            <person name="Kruys A."/>
            <person name="Hutchinson M.I."/>
            <person name="Powell A.J."/>
            <person name="Barry K."/>
            <person name="Miller A.N."/>
            <person name="Grigoriev I.V."/>
            <person name="Debuchy R."/>
            <person name="Gladieux P."/>
            <person name="Hiltunen Thoren M."/>
            <person name="Johannesson H."/>
        </authorList>
    </citation>
    <scope>NUCLEOTIDE SEQUENCE</scope>
    <source>
        <strain evidence="3">CBS 232.78</strain>
    </source>
</reference>
<dbReference type="EMBL" id="JAULSW010000004">
    <property type="protein sequence ID" value="KAK3386126.1"/>
    <property type="molecule type" value="Genomic_DNA"/>
</dbReference>
<feature type="chain" id="PRO_5042162194" evidence="2">
    <location>
        <begin position="17"/>
        <end position="108"/>
    </location>
</feature>
<evidence type="ECO:0000256" key="2">
    <source>
        <dbReference type="SAM" id="SignalP"/>
    </source>
</evidence>
<keyword evidence="4" id="KW-1185">Reference proteome</keyword>
<accession>A0AAE0NR40</accession>
<evidence type="ECO:0000313" key="4">
    <source>
        <dbReference type="Proteomes" id="UP001285441"/>
    </source>
</evidence>
<organism evidence="3 4">
    <name type="scientific">Podospora didyma</name>
    <dbReference type="NCBI Taxonomy" id="330526"/>
    <lineage>
        <taxon>Eukaryota</taxon>
        <taxon>Fungi</taxon>
        <taxon>Dikarya</taxon>
        <taxon>Ascomycota</taxon>
        <taxon>Pezizomycotina</taxon>
        <taxon>Sordariomycetes</taxon>
        <taxon>Sordariomycetidae</taxon>
        <taxon>Sordariales</taxon>
        <taxon>Podosporaceae</taxon>
        <taxon>Podospora</taxon>
    </lineage>
</organism>
<gene>
    <name evidence="3" type="ORF">B0H63DRAFT_450109</name>
</gene>
<proteinExistence type="predicted"/>
<reference evidence="3" key="2">
    <citation type="submission" date="2023-06" db="EMBL/GenBank/DDBJ databases">
        <authorList>
            <consortium name="Lawrence Berkeley National Laboratory"/>
            <person name="Haridas S."/>
            <person name="Hensen N."/>
            <person name="Bonometti L."/>
            <person name="Westerberg I."/>
            <person name="Brannstrom I.O."/>
            <person name="Guillou S."/>
            <person name="Cros-Aarteil S."/>
            <person name="Calhoun S."/>
            <person name="Kuo A."/>
            <person name="Mondo S."/>
            <person name="Pangilinan J."/>
            <person name="Riley R."/>
            <person name="LaButti K."/>
            <person name="Andreopoulos B."/>
            <person name="Lipzen A."/>
            <person name="Chen C."/>
            <person name="Yanf M."/>
            <person name="Daum C."/>
            <person name="Ng V."/>
            <person name="Clum A."/>
            <person name="Steindorff A."/>
            <person name="Ohm R."/>
            <person name="Martin F."/>
            <person name="Silar P."/>
            <person name="Natvig D."/>
            <person name="Lalanne C."/>
            <person name="Gautier V."/>
            <person name="Ament-velasquez S.L."/>
            <person name="Kruys A."/>
            <person name="Hutchinson M.I."/>
            <person name="Powell A.J."/>
            <person name="Barry K."/>
            <person name="Miller A.N."/>
            <person name="Grigoriev I.V."/>
            <person name="Debuchy R."/>
            <person name="Gladieux P."/>
            <person name="Thoren M.H."/>
            <person name="Johannesson H."/>
        </authorList>
    </citation>
    <scope>NUCLEOTIDE SEQUENCE</scope>
    <source>
        <strain evidence="3">CBS 232.78</strain>
    </source>
</reference>
<protein>
    <submittedName>
        <fullName evidence="3">Uncharacterized protein</fullName>
    </submittedName>
</protein>
<name>A0AAE0NR40_9PEZI</name>
<keyword evidence="2" id="KW-0732">Signal</keyword>
<sequence length="108" mass="12412">MKPSTILFAILPAVMAMPTADQTTENNMVARSADAPIPSHATIPKPSLPPKHYAHYGKYSKLPSYGHYKSYGKYEEPHHWKPKPKHPKREEQAEEEAEDFEFEFEDDE</sequence>
<dbReference type="Proteomes" id="UP001285441">
    <property type="component" value="Unassembled WGS sequence"/>
</dbReference>
<evidence type="ECO:0000313" key="3">
    <source>
        <dbReference type="EMBL" id="KAK3386126.1"/>
    </source>
</evidence>
<feature type="signal peptide" evidence="2">
    <location>
        <begin position="1"/>
        <end position="16"/>
    </location>
</feature>